<dbReference type="Proteomes" id="UP000655410">
    <property type="component" value="Unassembled WGS sequence"/>
</dbReference>
<protein>
    <submittedName>
        <fullName evidence="2">Uncharacterized protein</fullName>
    </submittedName>
</protein>
<reference evidence="3" key="1">
    <citation type="journal article" date="2019" name="Int. J. Syst. Evol. Microbiol.">
        <title>The Global Catalogue of Microorganisms (GCM) 10K type strain sequencing project: providing services to taxonomists for standard genome sequencing and annotation.</title>
        <authorList>
            <consortium name="The Broad Institute Genomics Platform"/>
            <consortium name="The Broad Institute Genome Sequencing Center for Infectious Disease"/>
            <person name="Wu L."/>
            <person name="Ma J."/>
        </authorList>
    </citation>
    <scope>NUCLEOTIDE SEQUENCE [LARGE SCALE GENOMIC DNA]</scope>
    <source>
        <strain evidence="3">CGMCC 4.7371</strain>
    </source>
</reference>
<evidence type="ECO:0000256" key="1">
    <source>
        <dbReference type="SAM" id="MobiDB-lite"/>
    </source>
</evidence>
<keyword evidence="3" id="KW-1185">Reference proteome</keyword>
<gene>
    <name evidence="2" type="ORF">GCM10011584_17070</name>
</gene>
<sequence length="82" mass="9110">MRILSNLRYDAMPMGSMVAVHRWPGRAIYRTVTDAAPEGDTGFAEGLDGNEEAPLDSWGNREGHHECKSRKGPRQLVQATWG</sequence>
<comment type="caution">
    <text evidence="2">The sequence shown here is derived from an EMBL/GenBank/DDBJ whole genome shotgun (WGS) entry which is preliminary data.</text>
</comment>
<proteinExistence type="predicted"/>
<evidence type="ECO:0000313" key="2">
    <source>
        <dbReference type="EMBL" id="GGO88916.1"/>
    </source>
</evidence>
<dbReference type="EMBL" id="BMNI01000003">
    <property type="protein sequence ID" value="GGO88916.1"/>
    <property type="molecule type" value="Genomic_DNA"/>
</dbReference>
<accession>A0ABQ2NA41</accession>
<evidence type="ECO:0000313" key="3">
    <source>
        <dbReference type="Proteomes" id="UP000655410"/>
    </source>
</evidence>
<name>A0ABQ2NA41_9ACTN</name>
<feature type="region of interest" description="Disordered" evidence="1">
    <location>
        <begin position="39"/>
        <end position="82"/>
    </location>
</feature>
<organism evidence="2 3">
    <name type="scientific">Nocardioides phosphati</name>
    <dbReference type="NCBI Taxonomy" id="1867775"/>
    <lineage>
        <taxon>Bacteria</taxon>
        <taxon>Bacillati</taxon>
        <taxon>Actinomycetota</taxon>
        <taxon>Actinomycetes</taxon>
        <taxon>Propionibacteriales</taxon>
        <taxon>Nocardioidaceae</taxon>
        <taxon>Nocardioides</taxon>
    </lineage>
</organism>